<keyword evidence="8" id="KW-0802">TPR repeat</keyword>
<feature type="domain" description="Histidine kinase" evidence="11">
    <location>
        <begin position="542"/>
        <end position="754"/>
    </location>
</feature>
<dbReference type="SMART" id="SM00387">
    <property type="entry name" value="HATPase_c"/>
    <property type="match status" value="1"/>
</dbReference>
<dbReference type="InterPro" id="IPR036890">
    <property type="entry name" value="HATPase_C_sf"/>
</dbReference>
<sequence>MLRNSDKVQCADKIPRKKQAKVLRHWQFLYLTYYYPLVEPMLRVLFLFSLASSMAISSLAQPRLDSLKERLEKDNSENRIHLYQQLIISLWLNYPNEAMRYAREALHYAEGRNNSSEISIANRMLGGVHNYLSNYDSALYYGKESLKYALLAEDSVLINNSLNNVGLSYYYMGSYSSALEHLIKSLNIKKKQKQSYGLGLTLNNMGLVYSKLNKHDKAREYFTMGLDVSRDFDDKNIALYSENNIAQTFLDEDNVAGAEIHFMRALDYAEAIDNTNWEANTYSGLGQVYLVRGNLQKADSFFTKAFVLKNEIQDKEGLSRSYYFKSKLLHKQKKFDSAIYYLQVSQDMALRTKSRERILENYDLFKTYYQQRKQYDSALHYQSLFLSLRYSIINQSLALNLTDLQLRIQDEEAKAVILAKEEALKRSTIWINFMVVITLITVFFALVLFRSYKVQKRLGQVLKRKNLEINNQKEEIEAQKEALQSANKELERAQDKITHQNAELEHLNNQLRSTVEKRTKQLNDANQELRLVNLEMENLIYKSSHDIKGPLVRLIGICQVALLDVNDEKAREYLQLLSKSALQVNDIFDRLKMLSEISGADMELQHINFEQVIKTVIDRLKKLEGFENIDIQTEIARGILFRSDVFLVETILYNMLENAIKFQKKEASEPKFSRVEIYAKEKQLIMRFTDNGIGIKQEDIDQIFNMFSSAALEHQSIGLGLYTVKQCVTKLSGQANLIKGDSDFTEFEIILPMP</sequence>
<feature type="repeat" description="TPR" evidence="8">
    <location>
        <begin position="279"/>
        <end position="312"/>
    </location>
</feature>
<evidence type="ECO:0000256" key="1">
    <source>
        <dbReference type="ARBA" id="ARBA00000085"/>
    </source>
</evidence>
<dbReference type="SMART" id="SM00028">
    <property type="entry name" value="TPR"/>
    <property type="match status" value="4"/>
</dbReference>
<dbReference type="EMBL" id="JAUHJS010000006">
    <property type="protein sequence ID" value="MDN4166214.1"/>
    <property type="molecule type" value="Genomic_DNA"/>
</dbReference>
<dbReference type="InterPro" id="IPR003594">
    <property type="entry name" value="HATPase_dom"/>
</dbReference>
<keyword evidence="3" id="KW-0808">Transferase</keyword>
<feature type="repeat" description="TPR" evidence="8">
    <location>
        <begin position="159"/>
        <end position="192"/>
    </location>
</feature>
<keyword evidence="10" id="KW-0812">Transmembrane</keyword>
<dbReference type="SUPFAM" id="SSF48452">
    <property type="entry name" value="TPR-like"/>
    <property type="match status" value="2"/>
</dbReference>
<dbReference type="SUPFAM" id="SSF47384">
    <property type="entry name" value="Homodimeric domain of signal transducing histidine kinase"/>
    <property type="match status" value="1"/>
</dbReference>
<dbReference type="Gene3D" id="3.30.565.10">
    <property type="entry name" value="Histidine kinase-like ATPase, C-terminal domain"/>
    <property type="match status" value="1"/>
</dbReference>
<dbReference type="Pfam" id="PF02518">
    <property type="entry name" value="HATPase_c"/>
    <property type="match status" value="1"/>
</dbReference>
<evidence type="ECO:0000256" key="9">
    <source>
        <dbReference type="SAM" id="Coils"/>
    </source>
</evidence>
<evidence type="ECO:0000313" key="12">
    <source>
        <dbReference type="EMBL" id="MDN4166214.1"/>
    </source>
</evidence>
<evidence type="ECO:0000313" key="13">
    <source>
        <dbReference type="Proteomes" id="UP001168552"/>
    </source>
</evidence>
<evidence type="ECO:0000259" key="11">
    <source>
        <dbReference type="PROSITE" id="PS50109"/>
    </source>
</evidence>
<keyword evidence="6" id="KW-0067">ATP-binding</keyword>
<dbReference type="SMART" id="SM00388">
    <property type="entry name" value="HisKA"/>
    <property type="match status" value="1"/>
</dbReference>
<dbReference type="InterPro" id="IPR036097">
    <property type="entry name" value="HisK_dim/P_sf"/>
</dbReference>
<dbReference type="Gene3D" id="1.25.40.10">
    <property type="entry name" value="Tetratricopeptide repeat domain"/>
    <property type="match status" value="2"/>
</dbReference>
<dbReference type="InterPro" id="IPR011990">
    <property type="entry name" value="TPR-like_helical_dom_sf"/>
</dbReference>
<evidence type="ECO:0000256" key="3">
    <source>
        <dbReference type="ARBA" id="ARBA00022679"/>
    </source>
</evidence>
<keyword evidence="7" id="KW-0902">Two-component regulatory system</keyword>
<dbReference type="InterPro" id="IPR050351">
    <property type="entry name" value="BphY/WalK/GraS-like"/>
</dbReference>
<keyword evidence="9" id="KW-0175">Coiled coil</keyword>
<evidence type="ECO:0000256" key="7">
    <source>
        <dbReference type="ARBA" id="ARBA00023012"/>
    </source>
</evidence>
<dbReference type="PANTHER" id="PTHR42878">
    <property type="entry name" value="TWO-COMPONENT HISTIDINE KINASE"/>
    <property type="match status" value="1"/>
</dbReference>
<reference evidence="12" key="1">
    <citation type="submission" date="2023-06" db="EMBL/GenBank/DDBJ databases">
        <title>Cytophagales bacterium Strain LB-30, isolated from soil.</title>
        <authorList>
            <person name="Liu B."/>
        </authorList>
    </citation>
    <scope>NUCLEOTIDE SEQUENCE</scope>
    <source>
        <strain evidence="12">LB-30</strain>
    </source>
</reference>
<keyword evidence="10" id="KW-1133">Transmembrane helix</keyword>
<evidence type="ECO:0000256" key="10">
    <source>
        <dbReference type="SAM" id="Phobius"/>
    </source>
</evidence>
<dbReference type="InterPro" id="IPR005467">
    <property type="entry name" value="His_kinase_dom"/>
</dbReference>
<feature type="coiled-coil region" evidence="9">
    <location>
        <begin position="459"/>
        <end position="542"/>
    </location>
</feature>
<dbReference type="Proteomes" id="UP001168552">
    <property type="component" value="Unassembled WGS sequence"/>
</dbReference>
<feature type="repeat" description="TPR" evidence="8">
    <location>
        <begin position="199"/>
        <end position="232"/>
    </location>
</feature>
<evidence type="ECO:0000256" key="2">
    <source>
        <dbReference type="ARBA" id="ARBA00012438"/>
    </source>
</evidence>
<proteinExistence type="predicted"/>
<dbReference type="Pfam" id="PF13424">
    <property type="entry name" value="TPR_12"/>
    <property type="match status" value="2"/>
</dbReference>
<comment type="caution">
    <text evidence="12">The sequence shown here is derived from an EMBL/GenBank/DDBJ whole genome shotgun (WGS) entry which is preliminary data.</text>
</comment>
<dbReference type="InterPro" id="IPR019734">
    <property type="entry name" value="TPR_rpt"/>
</dbReference>
<dbReference type="EC" id="2.7.13.3" evidence="2"/>
<dbReference type="Gene3D" id="1.10.287.130">
    <property type="match status" value="1"/>
</dbReference>
<organism evidence="12 13">
    <name type="scientific">Shiella aurantiaca</name>
    <dbReference type="NCBI Taxonomy" id="3058365"/>
    <lineage>
        <taxon>Bacteria</taxon>
        <taxon>Pseudomonadati</taxon>
        <taxon>Bacteroidota</taxon>
        <taxon>Cytophagia</taxon>
        <taxon>Cytophagales</taxon>
        <taxon>Shiellaceae</taxon>
        <taxon>Shiella</taxon>
    </lineage>
</organism>
<accession>A0ABT8F7J6</accession>
<feature type="transmembrane region" description="Helical" evidence="10">
    <location>
        <begin position="429"/>
        <end position="449"/>
    </location>
</feature>
<dbReference type="PROSITE" id="PS50005">
    <property type="entry name" value="TPR"/>
    <property type="match status" value="3"/>
</dbReference>
<evidence type="ECO:0000256" key="6">
    <source>
        <dbReference type="ARBA" id="ARBA00022840"/>
    </source>
</evidence>
<evidence type="ECO:0000256" key="8">
    <source>
        <dbReference type="PROSITE-ProRule" id="PRU00339"/>
    </source>
</evidence>
<name>A0ABT8F7J6_9BACT</name>
<evidence type="ECO:0000256" key="5">
    <source>
        <dbReference type="ARBA" id="ARBA00022777"/>
    </source>
</evidence>
<dbReference type="RefSeq" id="WP_320004750.1">
    <property type="nucleotide sequence ID" value="NZ_JAUHJS010000006.1"/>
</dbReference>
<comment type="catalytic activity">
    <reaction evidence="1">
        <text>ATP + protein L-histidine = ADP + protein N-phospho-L-histidine.</text>
        <dbReference type="EC" id="2.7.13.3"/>
    </reaction>
</comment>
<dbReference type="InterPro" id="IPR003661">
    <property type="entry name" value="HisK_dim/P_dom"/>
</dbReference>
<dbReference type="PROSITE" id="PS50109">
    <property type="entry name" value="HIS_KIN"/>
    <property type="match status" value="1"/>
</dbReference>
<protein>
    <recommendedName>
        <fullName evidence="2">histidine kinase</fullName>
        <ecNumber evidence="2">2.7.13.3</ecNumber>
    </recommendedName>
</protein>
<evidence type="ECO:0000256" key="4">
    <source>
        <dbReference type="ARBA" id="ARBA00022741"/>
    </source>
</evidence>
<keyword evidence="5" id="KW-0418">Kinase</keyword>
<dbReference type="SUPFAM" id="SSF55874">
    <property type="entry name" value="ATPase domain of HSP90 chaperone/DNA topoisomerase II/histidine kinase"/>
    <property type="match status" value="1"/>
</dbReference>
<gene>
    <name evidence="12" type="ORF">QWY31_11925</name>
</gene>
<keyword evidence="10" id="KW-0472">Membrane</keyword>
<feature type="coiled-coil region" evidence="9">
    <location>
        <begin position="394"/>
        <end position="421"/>
    </location>
</feature>
<keyword evidence="4" id="KW-0547">Nucleotide-binding</keyword>
<dbReference type="PANTHER" id="PTHR42878:SF7">
    <property type="entry name" value="SENSOR HISTIDINE KINASE GLRK"/>
    <property type="match status" value="1"/>
</dbReference>
<keyword evidence="13" id="KW-1185">Reference proteome</keyword>